<protein>
    <recommendedName>
        <fullName evidence="4">Transposase</fullName>
    </recommendedName>
</protein>
<name>A0ABW1DAP7_9ACTN</name>
<accession>A0ABW1DAP7</accession>
<reference evidence="3" key="1">
    <citation type="journal article" date="2019" name="Int. J. Syst. Evol. Microbiol.">
        <title>The Global Catalogue of Microorganisms (GCM) 10K type strain sequencing project: providing services to taxonomists for standard genome sequencing and annotation.</title>
        <authorList>
            <consortium name="The Broad Institute Genomics Platform"/>
            <consortium name="The Broad Institute Genome Sequencing Center for Infectious Disease"/>
            <person name="Wu L."/>
            <person name="Ma J."/>
        </authorList>
    </citation>
    <scope>NUCLEOTIDE SEQUENCE [LARGE SCALE GENOMIC DNA]</scope>
    <source>
        <strain evidence="3">CCUG 53903</strain>
    </source>
</reference>
<dbReference type="RefSeq" id="WP_379523553.1">
    <property type="nucleotide sequence ID" value="NZ_JBHSPA010000108.1"/>
</dbReference>
<keyword evidence="3" id="KW-1185">Reference proteome</keyword>
<gene>
    <name evidence="2" type="ORF">ACFPZ3_60720</name>
</gene>
<evidence type="ECO:0008006" key="4">
    <source>
        <dbReference type="Google" id="ProtNLM"/>
    </source>
</evidence>
<evidence type="ECO:0000313" key="2">
    <source>
        <dbReference type="EMBL" id="MFC5834141.1"/>
    </source>
</evidence>
<organism evidence="2 3">
    <name type="scientific">Nonomuraea insulae</name>
    <dbReference type="NCBI Taxonomy" id="1616787"/>
    <lineage>
        <taxon>Bacteria</taxon>
        <taxon>Bacillati</taxon>
        <taxon>Actinomycetota</taxon>
        <taxon>Actinomycetes</taxon>
        <taxon>Streptosporangiales</taxon>
        <taxon>Streptosporangiaceae</taxon>
        <taxon>Nonomuraea</taxon>
    </lineage>
</organism>
<comment type="caution">
    <text evidence="2">The sequence shown here is derived from an EMBL/GenBank/DDBJ whole genome shotgun (WGS) entry which is preliminary data.</text>
</comment>
<feature type="region of interest" description="Disordered" evidence="1">
    <location>
        <begin position="1"/>
        <end position="26"/>
    </location>
</feature>
<dbReference type="Proteomes" id="UP001596058">
    <property type="component" value="Unassembled WGS sequence"/>
</dbReference>
<feature type="compositionally biased region" description="Basic and acidic residues" evidence="1">
    <location>
        <begin position="9"/>
        <end position="24"/>
    </location>
</feature>
<proteinExistence type="predicted"/>
<dbReference type="EMBL" id="JBHSPA010000108">
    <property type="protein sequence ID" value="MFC5834141.1"/>
    <property type="molecule type" value="Genomic_DNA"/>
</dbReference>
<evidence type="ECO:0000256" key="1">
    <source>
        <dbReference type="SAM" id="MobiDB-lite"/>
    </source>
</evidence>
<sequence length="111" mass="12656">MTAGIDAGSKAEEAGAGDPDEHPRMTSACEVLADDLRGAFRRFYVWRDAQGGWRARPLPKLTPEEIAFGIRQELVAETRLELTFACTWQRSRRNVHRYLQEHALERPRFGS</sequence>
<evidence type="ECO:0000313" key="3">
    <source>
        <dbReference type="Proteomes" id="UP001596058"/>
    </source>
</evidence>